<evidence type="ECO:0000256" key="3">
    <source>
        <dbReference type="ARBA" id="ARBA00022729"/>
    </source>
</evidence>
<reference evidence="10 11" key="1">
    <citation type="submission" date="2019-03" db="EMBL/GenBank/DDBJ databases">
        <title>Rhodosporidium diobovatum UCD-FST 08-225 genome sequencing, assembly, and annotation.</title>
        <authorList>
            <person name="Fakankun I.U."/>
            <person name="Fristensky B."/>
            <person name="Levin D.B."/>
        </authorList>
    </citation>
    <scope>NUCLEOTIDE SEQUENCE [LARGE SCALE GENOMIC DNA]</scope>
    <source>
        <strain evidence="10 11">UCD-FST 08-225</strain>
    </source>
</reference>
<sequence>MAPRTRLLQAAALLTGATATLAAWDCTLQLGSLRYDLNPIKDRHEWVIEAQTPPTVLKNRYAISLCEPLPDPSRKHPDDDCPHGTRLCMRAFSAREGYDDRLLSVVPVAGDIGEGASGSGSGLAPRAEDKEGDRPEDKWVFEMGGGRYNGVDQKARIEMQCDADARETAPTVDEYDAGGGVLYLTWRTFAACPTGGEAPAPPPPSGDEDGGGDKGEREGDKGGDRDPVGHSAGLGFFGWFFTLLFVAALAYFGVGAYHNYTTYGATGWDMVPHRDVWRDLPFVVSDLFKGRGGSRSGYSALG</sequence>
<comment type="caution">
    <text evidence="10">The sequence shown here is derived from an EMBL/GenBank/DDBJ whole genome shotgun (WGS) entry which is preliminary data.</text>
</comment>
<keyword evidence="2 8" id="KW-0812">Transmembrane</keyword>
<dbReference type="InterPro" id="IPR018939">
    <property type="entry name" value="Autophagy-rel_prot_27"/>
</dbReference>
<comment type="subcellular location">
    <subcellularLocation>
        <location evidence="1">Preautophagosomal structure membrane</location>
        <topology evidence="1">Single-pass type I membrane protein</topology>
    </subcellularLocation>
</comment>
<evidence type="ECO:0000256" key="6">
    <source>
        <dbReference type="ARBA" id="ARBA00023136"/>
    </source>
</evidence>
<dbReference type="InterPro" id="IPR009011">
    <property type="entry name" value="Man6P_isomerase_rcpt-bd_dom_sf"/>
</dbReference>
<feature type="region of interest" description="Disordered" evidence="7">
    <location>
        <begin position="114"/>
        <end position="145"/>
    </location>
</feature>
<evidence type="ECO:0000256" key="8">
    <source>
        <dbReference type="SAM" id="Phobius"/>
    </source>
</evidence>
<evidence type="ECO:0000256" key="4">
    <source>
        <dbReference type="ARBA" id="ARBA00022927"/>
    </source>
</evidence>
<keyword evidence="11" id="KW-1185">Reference proteome</keyword>
<dbReference type="AlphaFoldDB" id="A0A5C5FMZ4"/>
<name>A0A5C5FMZ4_9BASI</name>
<dbReference type="GO" id="GO:0015031">
    <property type="term" value="P:protein transport"/>
    <property type="evidence" value="ECO:0007669"/>
    <property type="project" value="UniProtKB-KW"/>
</dbReference>
<feature type="transmembrane region" description="Helical" evidence="8">
    <location>
        <begin position="234"/>
        <end position="254"/>
    </location>
</feature>
<evidence type="ECO:0000256" key="2">
    <source>
        <dbReference type="ARBA" id="ARBA00022692"/>
    </source>
</evidence>
<dbReference type="GO" id="GO:0012505">
    <property type="term" value="C:endomembrane system"/>
    <property type="evidence" value="ECO:0007669"/>
    <property type="project" value="UniProtKB-ARBA"/>
</dbReference>
<dbReference type="STRING" id="5288.A0A5C5FMZ4"/>
<evidence type="ECO:0000313" key="11">
    <source>
        <dbReference type="Proteomes" id="UP000311382"/>
    </source>
</evidence>
<evidence type="ECO:0000313" key="10">
    <source>
        <dbReference type="EMBL" id="TNY18170.1"/>
    </source>
</evidence>
<feature type="compositionally biased region" description="Basic and acidic residues" evidence="7">
    <location>
        <begin position="126"/>
        <end position="140"/>
    </location>
</feature>
<dbReference type="Proteomes" id="UP000311382">
    <property type="component" value="Unassembled WGS sequence"/>
</dbReference>
<proteinExistence type="predicted"/>
<keyword evidence="3 9" id="KW-0732">Signal</keyword>
<keyword evidence="6 8" id="KW-0472">Membrane</keyword>
<evidence type="ECO:0000256" key="1">
    <source>
        <dbReference type="ARBA" id="ARBA00004472"/>
    </source>
</evidence>
<feature type="compositionally biased region" description="Basic and acidic residues" evidence="7">
    <location>
        <begin position="211"/>
        <end position="226"/>
    </location>
</feature>
<evidence type="ECO:0000256" key="9">
    <source>
        <dbReference type="SAM" id="SignalP"/>
    </source>
</evidence>
<dbReference type="Pfam" id="PF09451">
    <property type="entry name" value="ATG27"/>
    <property type="match status" value="1"/>
</dbReference>
<dbReference type="SUPFAM" id="SSF50911">
    <property type="entry name" value="Mannose 6-phosphate receptor domain"/>
    <property type="match status" value="1"/>
</dbReference>
<organism evidence="10 11">
    <name type="scientific">Rhodotorula diobovata</name>
    <dbReference type="NCBI Taxonomy" id="5288"/>
    <lineage>
        <taxon>Eukaryota</taxon>
        <taxon>Fungi</taxon>
        <taxon>Dikarya</taxon>
        <taxon>Basidiomycota</taxon>
        <taxon>Pucciniomycotina</taxon>
        <taxon>Microbotryomycetes</taxon>
        <taxon>Sporidiobolales</taxon>
        <taxon>Sporidiobolaceae</taxon>
        <taxon>Rhodotorula</taxon>
    </lineage>
</organism>
<feature type="signal peptide" evidence="9">
    <location>
        <begin position="1"/>
        <end position="22"/>
    </location>
</feature>
<dbReference type="GO" id="GO:0034045">
    <property type="term" value="C:phagophore assembly site membrane"/>
    <property type="evidence" value="ECO:0007669"/>
    <property type="project" value="UniProtKB-SubCell"/>
</dbReference>
<evidence type="ECO:0000256" key="5">
    <source>
        <dbReference type="ARBA" id="ARBA00022989"/>
    </source>
</evidence>
<protein>
    <submittedName>
        <fullName evidence="10">Autophagy-related protein 27</fullName>
    </submittedName>
</protein>
<feature type="region of interest" description="Disordered" evidence="7">
    <location>
        <begin position="193"/>
        <end position="226"/>
    </location>
</feature>
<keyword evidence="5 8" id="KW-1133">Transmembrane helix</keyword>
<dbReference type="PANTHER" id="PTHR15071">
    <property type="entry name" value="MANNOSE-6-PHOSPHATE RECEPTOR FAMILY MEMBER"/>
    <property type="match status" value="1"/>
</dbReference>
<dbReference type="PANTHER" id="PTHR15071:SF13">
    <property type="entry name" value="AUTOPHAGY-RELATED PROTEIN 27"/>
    <property type="match status" value="1"/>
</dbReference>
<accession>A0A5C5FMZ4</accession>
<dbReference type="Gene3D" id="2.70.130.10">
    <property type="entry name" value="Mannose-6-phosphate receptor binding domain"/>
    <property type="match status" value="1"/>
</dbReference>
<feature type="chain" id="PRO_5022921968" evidence="9">
    <location>
        <begin position="23"/>
        <end position="302"/>
    </location>
</feature>
<keyword evidence="4" id="KW-0813">Transport</keyword>
<evidence type="ECO:0000256" key="7">
    <source>
        <dbReference type="SAM" id="MobiDB-lite"/>
    </source>
</evidence>
<dbReference type="OrthoDB" id="29460at2759"/>
<gene>
    <name evidence="10" type="ORF">DMC30DRAFT_419083</name>
</gene>
<keyword evidence="4" id="KW-0653">Protein transport</keyword>
<dbReference type="EMBL" id="SOZI01000152">
    <property type="protein sequence ID" value="TNY18170.1"/>
    <property type="molecule type" value="Genomic_DNA"/>
</dbReference>